<reference evidence="1 2" key="1">
    <citation type="journal article" date="2005" name="PLoS Biol.">
        <title>The genomes of Oryza sativa: a history of duplications.</title>
        <authorList>
            <person name="Yu J."/>
            <person name="Wang J."/>
            <person name="Lin W."/>
            <person name="Li S."/>
            <person name="Li H."/>
            <person name="Zhou J."/>
            <person name="Ni P."/>
            <person name="Dong W."/>
            <person name="Hu S."/>
            <person name="Zeng C."/>
            <person name="Zhang J."/>
            <person name="Zhang Y."/>
            <person name="Li R."/>
            <person name="Xu Z."/>
            <person name="Li S."/>
            <person name="Li X."/>
            <person name="Zheng H."/>
            <person name="Cong L."/>
            <person name="Lin L."/>
            <person name="Yin J."/>
            <person name="Geng J."/>
            <person name="Li G."/>
            <person name="Shi J."/>
            <person name="Liu J."/>
            <person name="Lv H."/>
            <person name="Li J."/>
            <person name="Wang J."/>
            <person name="Deng Y."/>
            <person name="Ran L."/>
            <person name="Shi X."/>
            <person name="Wang X."/>
            <person name="Wu Q."/>
            <person name="Li C."/>
            <person name="Ren X."/>
            <person name="Wang J."/>
            <person name="Wang X."/>
            <person name="Li D."/>
            <person name="Liu D."/>
            <person name="Zhang X."/>
            <person name="Ji Z."/>
            <person name="Zhao W."/>
            <person name="Sun Y."/>
            <person name="Zhang Z."/>
            <person name="Bao J."/>
            <person name="Han Y."/>
            <person name="Dong L."/>
            <person name="Ji J."/>
            <person name="Chen P."/>
            <person name="Wu S."/>
            <person name="Liu J."/>
            <person name="Xiao Y."/>
            <person name="Bu D."/>
            <person name="Tan J."/>
            <person name="Yang L."/>
            <person name="Ye C."/>
            <person name="Zhang J."/>
            <person name="Xu J."/>
            <person name="Zhou Y."/>
            <person name="Yu Y."/>
            <person name="Zhang B."/>
            <person name="Zhuang S."/>
            <person name="Wei H."/>
            <person name="Liu B."/>
            <person name="Lei M."/>
            <person name="Yu H."/>
            <person name="Li Y."/>
            <person name="Xu H."/>
            <person name="Wei S."/>
            <person name="He X."/>
            <person name="Fang L."/>
            <person name="Zhang Z."/>
            <person name="Zhang Y."/>
            <person name="Huang X."/>
            <person name="Su Z."/>
            <person name="Tong W."/>
            <person name="Li J."/>
            <person name="Tong Z."/>
            <person name="Li S."/>
            <person name="Ye J."/>
            <person name="Wang L."/>
            <person name="Fang L."/>
            <person name="Lei T."/>
            <person name="Chen C."/>
            <person name="Chen H."/>
            <person name="Xu Z."/>
            <person name="Li H."/>
            <person name="Huang H."/>
            <person name="Zhang F."/>
            <person name="Xu H."/>
            <person name="Li N."/>
            <person name="Zhao C."/>
            <person name="Li S."/>
            <person name="Dong L."/>
            <person name="Huang Y."/>
            <person name="Li L."/>
            <person name="Xi Y."/>
            <person name="Qi Q."/>
            <person name="Li W."/>
            <person name="Zhang B."/>
            <person name="Hu W."/>
            <person name="Zhang Y."/>
            <person name="Tian X."/>
            <person name="Jiao Y."/>
            <person name="Liang X."/>
            <person name="Jin J."/>
            <person name="Gao L."/>
            <person name="Zheng W."/>
            <person name="Hao B."/>
            <person name="Liu S."/>
            <person name="Wang W."/>
            <person name="Yuan L."/>
            <person name="Cao M."/>
            <person name="McDermott J."/>
            <person name="Samudrala R."/>
            <person name="Wang J."/>
            <person name="Wong G.K."/>
            <person name="Yang H."/>
        </authorList>
    </citation>
    <scope>NUCLEOTIDE SEQUENCE [LARGE SCALE GENOMIC DNA]</scope>
    <source>
        <strain evidence="2">cv. 93-11</strain>
    </source>
</reference>
<dbReference type="EMBL" id="CM000128">
    <property type="protein sequence ID" value="EAY90715.1"/>
    <property type="molecule type" value="Genomic_DNA"/>
</dbReference>
<dbReference type="HOGENOM" id="CLU_895414_0_0_1"/>
<dbReference type="Proteomes" id="UP000007015">
    <property type="component" value="Chromosome 3"/>
</dbReference>
<name>A2XIQ5_ORYSI</name>
<evidence type="ECO:0000313" key="2">
    <source>
        <dbReference type="Proteomes" id="UP000007015"/>
    </source>
</evidence>
<gene>
    <name evidence="1" type="ORF">OsI_12314</name>
</gene>
<proteinExistence type="predicted"/>
<dbReference type="STRING" id="39946.A2XIQ5"/>
<dbReference type="AlphaFoldDB" id="A2XIQ5"/>
<accession>A2XIQ5</accession>
<organism evidence="1 2">
    <name type="scientific">Oryza sativa subsp. indica</name>
    <name type="common">Rice</name>
    <dbReference type="NCBI Taxonomy" id="39946"/>
    <lineage>
        <taxon>Eukaryota</taxon>
        <taxon>Viridiplantae</taxon>
        <taxon>Streptophyta</taxon>
        <taxon>Embryophyta</taxon>
        <taxon>Tracheophyta</taxon>
        <taxon>Spermatophyta</taxon>
        <taxon>Magnoliopsida</taxon>
        <taxon>Liliopsida</taxon>
        <taxon>Poales</taxon>
        <taxon>Poaceae</taxon>
        <taxon>BOP clade</taxon>
        <taxon>Oryzoideae</taxon>
        <taxon>Oryzeae</taxon>
        <taxon>Oryzinae</taxon>
        <taxon>Oryza</taxon>
        <taxon>Oryza sativa</taxon>
    </lineage>
</organism>
<sequence>MPKEGRRQRGRHQIRPLPSAWWGGAALDLAALECQLEWGEEKGWRRIRTLPSVGGKGWRTGRAVPDLAVPLRWWEGAERGRGGLPHAVITPPPVWTLSDHCPSHHRSGCAPAPLRHRVDTPLLPAGAAASVLVALAMRERKGGAGEEEEEVRQLFGQRGHNGHRIVTIEENPFLSVHWYILSTPVAGAHVLPVCSNLRVGADQRGDSPSSHELSGRLEGILADGEAPWARRACKAAALEVRLLAPIAAPAIVVYVPNNVLSISTQIFCGHLGNLELAASSLGNNGIQIFAYGLMVAGEHPHGVGDEDKNDY</sequence>
<dbReference type="Gramene" id="BGIOSGA010403-TA">
    <property type="protein sequence ID" value="BGIOSGA010403-PA"/>
    <property type="gene ID" value="BGIOSGA010403"/>
</dbReference>
<keyword evidence="2" id="KW-1185">Reference proteome</keyword>
<protein>
    <submittedName>
        <fullName evidence="1">Uncharacterized protein</fullName>
    </submittedName>
</protein>
<evidence type="ECO:0000313" key="1">
    <source>
        <dbReference type="EMBL" id="EAY90715.1"/>
    </source>
</evidence>